<keyword evidence="1" id="KW-0472">Membrane</keyword>
<comment type="caution">
    <text evidence="2">The sequence shown here is derived from an EMBL/GenBank/DDBJ whole genome shotgun (WGS) entry which is preliminary data.</text>
</comment>
<proteinExistence type="predicted"/>
<evidence type="ECO:0000313" key="2">
    <source>
        <dbReference type="EMBL" id="GDY54614.1"/>
    </source>
</evidence>
<feature type="transmembrane region" description="Helical" evidence="1">
    <location>
        <begin position="138"/>
        <end position="166"/>
    </location>
</feature>
<dbReference type="Proteomes" id="UP000301309">
    <property type="component" value="Unassembled WGS sequence"/>
</dbReference>
<sequence>MSDVVDCPPPTRKAVVAAYTACVSAIIGFIPLHLVWALGWPLWTYEDRFKDWYDGGGGSYLMVLNGLAVLAGVFALSLVRPWGVVFPRWVPALAGRRVPRRLMVALAAMVSVFLFLYTLWAAYYIAFIGPDVEESKKIFSPWIVAFGIPQFLVWSLSLMAAGWYYYRRTAQPPAQPNSATD</sequence>
<evidence type="ECO:0000313" key="3">
    <source>
        <dbReference type="Proteomes" id="UP000301309"/>
    </source>
</evidence>
<dbReference type="RefSeq" id="WP_137978469.1">
    <property type="nucleotide sequence ID" value="NZ_BAAASO010000128.1"/>
</dbReference>
<dbReference type="EMBL" id="BJHW01000001">
    <property type="protein sequence ID" value="GDY54614.1"/>
    <property type="molecule type" value="Genomic_DNA"/>
</dbReference>
<gene>
    <name evidence="2" type="ORF">SVIO_052370</name>
</gene>
<protein>
    <submittedName>
        <fullName evidence="2">Uncharacterized protein</fullName>
    </submittedName>
</protein>
<name>A0A4D4L2I9_STRVO</name>
<feature type="transmembrane region" description="Helical" evidence="1">
    <location>
        <begin position="102"/>
        <end position="126"/>
    </location>
</feature>
<evidence type="ECO:0000256" key="1">
    <source>
        <dbReference type="SAM" id="Phobius"/>
    </source>
</evidence>
<keyword evidence="1" id="KW-0812">Transmembrane</keyword>
<keyword evidence="3" id="KW-1185">Reference proteome</keyword>
<dbReference type="OrthoDB" id="4207230at2"/>
<feature type="transmembrane region" description="Helical" evidence="1">
    <location>
        <begin position="59"/>
        <end position="82"/>
    </location>
</feature>
<feature type="transmembrane region" description="Helical" evidence="1">
    <location>
        <begin position="16"/>
        <end position="39"/>
    </location>
</feature>
<dbReference type="AlphaFoldDB" id="A0A4D4L2I9"/>
<organism evidence="2 3">
    <name type="scientific">Streptomyces violaceusniger</name>
    <dbReference type="NCBI Taxonomy" id="68280"/>
    <lineage>
        <taxon>Bacteria</taxon>
        <taxon>Bacillati</taxon>
        <taxon>Actinomycetota</taxon>
        <taxon>Actinomycetes</taxon>
        <taxon>Kitasatosporales</taxon>
        <taxon>Streptomycetaceae</taxon>
        <taxon>Streptomyces</taxon>
        <taxon>Streptomyces violaceusniger group</taxon>
    </lineage>
</organism>
<keyword evidence="1" id="KW-1133">Transmembrane helix</keyword>
<accession>A0A4D4L2I9</accession>
<reference evidence="2 3" key="1">
    <citation type="journal article" date="2020" name="Int. J. Syst. Evol. Microbiol.">
        <title>Reclassification of Streptomyces castelarensis and Streptomyces sporoclivatus as later heterotypic synonyms of Streptomyces antimycoticus.</title>
        <authorList>
            <person name="Komaki H."/>
            <person name="Tamura T."/>
        </authorList>
    </citation>
    <scope>NUCLEOTIDE SEQUENCE [LARGE SCALE GENOMIC DNA]</scope>
    <source>
        <strain evidence="2 3">NBRC 13459</strain>
    </source>
</reference>